<dbReference type="CDD" id="cd01285">
    <property type="entry name" value="nucleoside_deaminase"/>
    <property type="match status" value="1"/>
</dbReference>
<dbReference type="InterPro" id="IPR016193">
    <property type="entry name" value="Cytidine_deaminase-like"/>
</dbReference>
<dbReference type="AlphaFoldDB" id="A0A1D1ZSH4"/>
<dbReference type="EMBL" id="GDKF01008708">
    <property type="protein sequence ID" value="JAT69914.1"/>
    <property type="molecule type" value="Transcribed_RNA"/>
</dbReference>
<dbReference type="PANTHER" id="PTHR11079:SF161">
    <property type="entry name" value="CMP_DCMP-TYPE DEAMINASE DOMAIN-CONTAINING PROTEIN"/>
    <property type="match status" value="1"/>
</dbReference>
<dbReference type="GO" id="GO:0006152">
    <property type="term" value="P:purine nucleoside catabolic process"/>
    <property type="evidence" value="ECO:0007669"/>
    <property type="project" value="TreeGrafter"/>
</dbReference>
<dbReference type="GO" id="GO:0047974">
    <property type="term" value="F:guanosine deaminase activity"/>
    <property type="evidence" value="ECO:0007669"/>
    <property type="project" value="TreeGrafter"/>
</dbReference>
<sequence length="229" mass="25717">RPYLEVALPSSPLSTGYCRGPDEVWQRSAEFPDVPHTAHFLSFDNLLSNHHPEPTSRARTVPYIAAMVQHPDPKYMRRAIELSAKAGIEERTGGVFGAVLVRKETGEIVGEGYNRVLADHDPTAHGEVLAIRNACRNLGTHVLEGCVLYTSAEPCPMCYASSLWAHVEAIYYGATYDDVKKYGQFEDADFLAEINASDEDKNVKIKQYLREEAVVPWKTYSELTDRIHY</sequence>
<dbReference type="Pfam" id="PF00383">
    <property type="entry name" value="dCMP_cyt_deam_1"/>
    <property type="match status" value="1"/>
</dbReference>
<reference evidence="2" key="1">
    <citation type="submission" date="2015-08" db="EMBL/GenBank/DDBJ databases">
        <authorList>
            <person name="Babu N.S."/>
            <person name="Beckwith C.J."/>
            <person name="Beseler K.G."/>
            <person name="Brison A."/>
            <person name="Carone J.V."/>
            <person name="Caskin T.P."/>
            <person name="Diamond M."/>
            <person name="Durham M.E."/>
            <person name="Foxe J.M."/>
            <person name="Go M."/>
            <person name="Henderson B.A."/>
            <person name="Jones I.B."/>
            <person name="McGettigan J.A."/>
            <person name="Micheletti S.J."/>
            <person name="Nasrallah M.E."/>
            <person name="Ortiz D."/>
            <person name="Piller C.R."/>
            <person name="Privatt S.R."/>
            <person name="Schneider S.L."/>
            <person name="Sharp S."/>
            <person name="Smith T.C."/>
            <person name="Stanton J.D."/>
            <person name="Ullery H.E."/>
            <person name="Wilson R.J."/>
            <person name="Serrano M.G."/>
            <person name="Buck G."/>
            <person name="Lee V."/>
            <person name="Wang Y."/>
            <person name="Carvalho R."/>
            <person name="Voegtly L."/>
            <person name="Shi R."/>
            <person name="Duckworth R."/>
            <person name="Johnson A."/>
            <person name="Loviza R."/>
            <person name="Walstead R."/>
            <person name="Shah Z."/>
            <person name="Kiflezghi M."/>
            <person name="Wade K."/>
            <person name="Ball S.L."/>
            <person name="Bradley K.W."/>
            <person name="Asai D.J."/>
            <person name="Bowman C.A."/>
            <person name="Russell D.A."/>
            <person name="Pope W.H."/>
            <person name="Jacobs-Sera D."/>
            <person name="Hendrix R.W."/>
            <person name="Hatfull G.F."/>
        </authorList>
    </citation>
    <scope>NUCLEOTIDE SEQUENCE</scope>
</reference>
<dbReference type="InterPro" id="IPR002125">
    <property type="entry name" value="CMP_dCMP_dom"/>
</dbReference>
<evidence type="ECO:0000259" key="1">
    <source>
        <dbReference type="PROSITE" id="PS51747"/>
    </source>
</evidence>
<feature type="non-terminal residue" evidence="2">
    <location>
        <position position="1"/>
    </location>
</feature>
<gene>
    <name evidence="2" type="ORF">g.22396</name>
</gene>
<dbReference type="Gene3D" id="3.40.140.10">
    <property type="entry name" value="Cytidine Deaminase, domain 2"/>
    <property type="match status" value="1"/>
</dbReference>
<evidence type="ECO:0000313" key="2">
    <source>
        <dbReference type="EMBL" id="JAT69914.1"/>
    </source>
</evidence>
<organism evidence="2">
    <name type="scientific">Auxenochlorella protothecoides</name>
    <name type="common">Green microalga</name>
    <name type="synonym">Chlorella protothecoides</name>
    <dbReference type="NCBI Taxonomy" id="3075"/>
    <lineage>
        <taxon>Eukaryota</taxon>
        <taxon>Viridiplantae</taxon>
        <taxon>Chlorophyta</taxon>
        <taxon>core chlorophytes</taxon>
        <taxon>Trebouxiophyceae</taxon>
        <taxon>Chlorellales</taxon>
        <taxon>Chlorellaceae</taxon>
        <taxon>Auxenochlorella</taxon>
    </lineage>
</organism>
<feature type="domain" description="CMP/dCMP-type deaminase" evidence="1">
    <location>
        <begin position="71"/>
        <end position="198"/>
    </location>
</feature>
<dbReference type="SUPFAM" id="SSF53927">
    <property type="entry name" value="Cytidine deaminase-like"/>
    <property type="match status" value="1"/>
</dbReference>
<dbReference type="PROSITE" id="PS51747">
    <property type="entry name" value="CYT_DCMP_DEAMINASES_2"/>
    <property type="match status" value="1"/>
</dbReference>
<name>A0A1D1ZSH4_AUXPR</name>
<protein>
    <recommendedName>
        <fullName evidence="1">CMP/dCMP-type deaminase domain-containing protein</fullName>
    </recommendedName>
</protein>
<accession>A0A1D1ZSH4</accession>
<proteinExistence type="predicted"/>
<dbReference type="PANTHER" id="PTHR11079">
    <property type="entry name" value="CYTOSINE DEAMINASE FAMILY MEMBER"/>
    <property type="match status" value="1"/>
</dbReference>